<proteinExistence type="predicted"/>
<evidence type="ECO:0000313" key="2">
    <source>
        <dbReference type="Proteomes" id="UP000053144"/>
    </source>
</evidence>
<dbReference type="EMBL" id="CM003378">
    <property type="protein sequence ID" value="KOM49959.1"/>
    <property type="molecule type" value="Genomic_DNA"/>
</dbReference>
<reference evidence="2" key="1">
    <citation type="journal article" date="2015" name="Proc. Natl. Acad. Sci. U.S.A.">
        <title>Genome sequencing of adzuki bean (Vigna angularis) provides insight into high starch and low fat accumulation and domestication.</title>
        <authorList>
            <person name="Yang K."/>
            <person name="Tian Z."/>
            <person name="Chen C."/>
            <person name="Luo L."/>
            <person name="Zhao B."/>
            <person name="Wang Z."/>
            <person name="Yu L."/>
            <person name="Li Y."/>
            <person name="Sun Y."/>
            <person name="Li W."/>
            <person name="Chen Y."/>
            <person name="Li Y."/>
            <person name="Zhang Y."/>
            <person name="Ai D."/>
            <person name="Zhao J."/>
            <person name="Shang C."/>
            <person name="Ma Y."/>
            <person name="Wu B."/>
            <person name="Wang M."/>
            <person name="Gao L."/>
            <person name="Sun D."/>
            <person name="Zhang P."/>
            <person name="Guo F."/>
            <person name="Wang W."/>
            <person name="Li Y."/>
            <person name="Wang J."/>
            <person name="Varshney R.K."/>
            <person name="Wang J."/>
            <person name="Ling H.Q."/>
            <person name="Wan P."/>
        </authorList>
    </citation>
    <scope>NUCLEOTIDE SEQUENCE</scope>
    <source>
        <strain evidence="2">cv. Jingnong 6</strain>
    </source>
</reference>
<dbReference type="Gramene" id="KOM49959">
    <property type="protein sequence ID" value="KOM49959"/>
    <property type="gene ID" value="LR48_Vigan08g078600"/>
</dbReference>
<dbReference type="AlphaFoldDB" id="A0A0L9V5M4"/>
<accession>A0A0L9V5M4</accession>
<name>A0A0L9V5M4_PHAAN</name>
<protein>
    <submittedName>
        <fullName evidence="1">Uncharacterized protein</fullName>
    </submittedName>
</protein>
<sequence length="98" mass="10815">MYRINAQSEPSRAVTIVMCAPKEGRTKTYSIESVNPNLHSVKLKGGKRKKNKNGRGEPCLTRFNLRPPHGISGQLRLLAGQLLRAGPIRVALSLLLKL</sequence>
<organism evidence="1 2">
    <name type="scientific">Phaseolus angularis</name>
    <name type="common">Azuki bean</name>
    <name type="synonym">Vigna angularis</name>
    <dbReference type="NCBI Taxonomy" id="3914"/>
    <lineage>
        <taxon>Eukaryota</taxon>
        <taxon>Viridiplantae</taxon>
        <taxon>Streptophyta</taxon>
        <taxon>Embryophyta</taxon>
        <taxon>Tracheophyta</taxon>
        <taxon>Spermatophyta</taxon>
        <taxon>Magnoliopsida</taxon>
        <taxon>eudicotyledons</taxon>
        <taxon>Gunneridae</taxon>
        <taxon>Pentapetalae</taxon>
        <taxon>rosids</taxon>
        <taxon>fabids</taxon>
        <taxon>Fabales</taxon>
        <taxon>Fabaceae</taxon>
        <taxon>Papilionoideae</taxon>
        <taxon>50 kb inversion clade</taxon>
        <taxon>NPAAA clade</taxon>
        <taxon>indigoferoid/millettioid clade</taxon>
        <taxon>Phaseoleae</taxon>
        <taxon>Vigna</taxon>
    </lineage>
</organism>
<gene>
    <name evidence="1" type="ORF">LR48_Vigan08g078600</name>
</gene>
<evidence type="ECO:0000313" key="1">
    <source>
        <dbReference type="EMBL" id="KOM49959.1"/>
    </source>
</evidence>
<dbReference type="Proteomes" id="UP000053144">
    <property type="component" value="Chromosome 8"/>
</dbReference>